<evidence type="ECO:0008006" key="3">
    <source>
        <dbReference type="Google" id="ProtNLM"/>
    </source>
</evidence>
<protein>
    <recommendedName>
        <fullName evidence="3">Carboxymuconolactone decarboxylase-like domain-containing protein</fullName>
    </recommendedName>
</protein>
<gene>
    <name evidence="1" type="ORF">L207DRAFT_575710</name>
</gene>
<dbReference type="Gene3D" id="1.20.1290.10">
    <property type="entry name" value="AhpD-like"/>
    <property type="match status" value="1"/>
</dbReference>
<evidence type="ECO:0000313" key="1">
    <source>
        <dbReference type="EMBL" id="PMD49070.1"/>
    </source>
</evidence>
<proteinExistence type="predicted"/>
<dbReference type="InterPro" id="IPR029032">
    <property type="entry name" value="AhpD-like"/>
</dbReference>
<evidence type="ECO:0000313" key="2">
    <source>
        <dbReference type="Proteomes" id="UP000235786"/>
    </source>
</evidence>
<dbReference type="EMBL" id="KZ613937">
    <property type="protein sequence ID" value="PMD49070.1"/>
    <property type="molecule type" value="Genomic_DNA"/>
</dbReference>
<dbReference type="Proteomes" id="UP000235786">
    <property type="component" value="Unassembled WGS sequence"/>
</dbReference>
<accession>A0A2J6SE89</accession>
<dbReference type="SUPFAM" id="SSF69118">
    <property type="entry name" value="AhpD-like"/>
    <property type="match status" value="1"/>
</dbReference>
<organism evidence="1 2">
    <name type="scientific">Hyaloscypha variabilis (strain UAMH 11265 / GT02V1 / F)</name>
    <name type="common">Meliniomyces variabilis</name>
    <dbReference type="NCBI Taxonomy" id="1149755"/>
    <lineage>
        <taxon>Eukaryota</taxon>
        <taxon>Fungi</taxon>
        <taxon>Dikarya</taxon>
        <taxon>Ascomycota</taxon>
        <taxon>Pezizomycotina</taxon>
        <taxon>Leotiomycetes</taxon>
        <taxon>Helotiales</taxon>
        <taxon>Hyaloscyphaceae</taxon>
        <taxon>Hyaloscypha</taxon>
        <taxon>Hyaloscypha variabilis</taxon>
    </lineage>
</organism>
<dbReference type="AlphaFoldDB" id="A0A2J6SE89"/>
<keyword evidence="2" id="KW-1185">Reference proteome</keyword>
<dbReference type="OrthoDB" id="3707757at2759"/>
<name>A0A2J6SE89_HYAVF</name>
<sequence length="304" mass="33828">MANSSRTMPQSQPSIKGDFNTSYTAANISKSAAPYDFTFFSDLKVKLDNADPTYLKPFSYALLVMSSNFEQSACSGNGLTILQSVMFCAQRRGDLVGLWFQDLIANEKSVDPREVFKIIREAIAVAYPFIGLPNCVPACFGLIGVLHELEIDINEDRRRATVLQEDFLTKGLDTRQKIYRGVGNPEVHLMLKKYFPDMTYATDTFIFGYLATGSLDIFQMRQTELIIAASIIAMGATRQSRSHCKASMQLGNSEEVVSALIDTARQIADWNGQPLSDDIIVASLAEELKFNLANEETENERPSQ</sequence>
<reference evidence="1 2" key="1">
    <citation type="submission" date="2016-04" db="EMBL/GenBank/DDBJ databases">
        <title>A degradative enzymes factory behind the ericoid mycorrhizal symbiosis.</title>
        <authorList>
            <consortium name="DOE Joint Genome Institute"/>
            <person name="Martino E."/>
            <person name="Morin E."/>
            <person name="Grelet G."/>
            <person name="Kuo A."/>
            <person name="Kohler A."/>
            <person name="Daghino S."/>
            <person name="Barry K."/>
            <person name="Choi C."/>
            <person name="Cichocki N."/>
            <person name="Clum A."/>
            <person name="Copeland A."/>
            <person name="Hainaut M."/>
            <person name="Haridas S."/>
            <person name="Labutti K."/>
            <person name="Lindquist E."/>
            <person name="Lipzen A."/>
            <person name="Khouja H.-R."/>
            <person name="Murat C."/>
            <person name="Ohm R."/>
            <person name="Olson A."/>
            <person name="Spatafora J."/>
            <person name="Veneault-Fourrey C."/>
            <person name="Henrissat B."/>
            <person name="Grigoriev I."/>
            <person name="Martin F."/>
            <person name="Perotto S."/>
        </authorList>
    </citation>
    <scope>NUCLEOTIDE SEQUENCE [LARGE SCALE GENOMIC DNA]</scope>
    <source>
        <strain evidence="1 2">F</strain>
    </source>
</reference>